<dbReference type="GO" id="GO:0006751">
    <property type="term" value="P:glutathione catabolic process"/>
    <property type="evidence" value="ECO:0007669"/>
    <property type="project" value="TreeGrafter"/>
</dbReference>
<dbReference type="GeneID" id="89929369"/>
<reference evidence="1 2" key="1">
    <citation type="submission" date="2023-08" db="EMBL/GenBank/DDBJ databases">
        <title>Black Yeasts Isolated from many extreme environments.</title>
        <authorList>
            <person name="Coleine C."/>
            <person name="Stajich J.E."/>
            <person name="Selbmann L."/>
        </authorList>
    </citation>
    <scope>NUCLEOTIDE SEQUENCE [LARGE SCALE GENOMIC DNA]</scope>
    <source>
        <strain evidence="1 2">CCFEE 5935</strain>
    </source>
</reference>
<comment type="caution">
    <text evidence="1">The sequence shown here is derived from an EMBL/GenBank/DDBJ whole genome shotgun (WGS) entry which is preliminary data.</text>
</comment>
<evidence type="ECO:0000313" key="2">
    <source>
        <dbReference type="Proteomes" id="UP001337655"/>
    </source>
</evidence>
<keyword evidence="2" id="KW-1185">Reference proteome</keyword>
<evidence type="ECO:0000313" key="1">
    <source>
        <dbReference type="EMBL" id="KAK5166492.1"/>
    </source>
</evidence>
<dbReference type="InterPro" id="IPR052373">
    <property type="entry name" value="Gamma-glu_amide_hydrolase"/>
</dbReference>
<accession>A0AAV9P2F9</accession>
<dbReference type="GO" id="GO:0061672">
    <property type="term" value="C:glutathione hydrolase complex"/>
    <property type="evidence" value="ECO:0007669"/>
    <property type="project" value="TreeGrafter"/>
</dbReference>
<dbReference type="AlphaFoldDB" id="A0AAV9P2F9"/>
<dbReference type="InterPro" id="IPR029055">
    <property type="entry name" value="Ntn_hydrolases_N"/>
</dbReference>
<protein>
    <recommendedName>
        <fullName evidence="3">Glutamine amidotransferase type-2 domain-containing protein</fullName>
    </recommendedName>
</protein>
<dbReference type="EMBL" id="JAVRRT010000013">
    <property type="protein sequence ID" value="KAK5166492.1"/>
    <property type="molecule type" value="Genomic_DNA"/>
</dbReference>
<dbReference type="GO" id="GO:0008242">
    <property type="term" value="F:omega peptidase activity"/>
    <property type="evidence" value="ECO:0007669"/>
    <property type="project" value="TreeGrafter"/>
</dbReference>
<dbReference type="GO" id="GO:0005737">
    <property type="term" value="C:cytoplasm"/>
    <property type="evidence" value="ECO:0007669"/>
    <property type="project" value="TreeGrafter"/>
</dbReference>
<evidence type="ECO:0008006" key="3">
    <source>
        <dbReference type="Google" id="ProtNLM"/>
    </source>
</evidence>
<dbReference type="PANTHER" id="PTHR43187:SF1">
    <property type="entry name" value="GLUTAMINE AMIDOTRANSFERASE DUG3-RELATED"/>
    <property type="match status" value="1"/>
</dbReference>
<dbReference type="RefSeq" id="XP_064656374.1">
    <property type="nucleotide sequence ID" value="XM_064805269.1"/>
</dbReference>
<gene>
    <name evidence="1" type="ORF">LTR77_008035</name>
</gene>
<dbReference type="PANTHER" id="PTHR43187">
    <property type="entry name" value="GLUTAMINE AMIDOTRANSFERASE DUG3-RELATED"/>
    <property type="match status" value="1"/>
</dbReference>
<sequence length="208" mass="22530">MHNGVIPHFTQIRRAMCAEMSDAAFASINGSTDSEHIAALYMTHLTLSVPTSSLPFEKSYPLPAMSAALHKTVATIIRLQKTFVPEAKRLPNSLNLCTTDGTSLLAYRFRNHAVSQPPKLYYSTKAGTTLNRKYPGDSEGKVIEGVTDTGIDPERHGRHVIVASEPSTAQRGDWELVGRNEWISVDGEGRVGKGGIEVGEGWDAGGIP</sequence>
<dbReference type="SUPFAM" id="SSF56235">
    <property type="entry name" value="N-terminal nucleophile aminohydrolases (Ntn hydrolases)"/>
    <property type="match status" value="1"/>
</dbReference>
<organism evidence="1 2">
    <name type="scientific">Saxophila tyrrhenica</name>
    <dbReference type="NCBI Taxonomy" id="1690608"/>
    <lineage>
        <taxon>Eukaryota</taxon>
        <taxon>Fungi</taxon>
        <taxon>Dikarya</taxon>
        <taxon>Ascomycota</taxon>
        <taxon>Pezizomycotina</taxon>
        <taxon>Dothideomycetes</taxon>
        <taxon>Dothideomycetidae</taxon>
        <taxon>Mycosphaerellales</taxon>
        <taxon>Extremaceae</taxon>
        <taxon>Saxophila</taxon>
    </lineage>
</organism>
<dbReference type="Proteomes" id="UP001337655">
    <property type="component" value="Unassembled WGS sequence"/>
</dbReference>
<name>A0AAV9P2F9_9PEZI</name>
<proteinExistence type="predicted"/>
<dbReference type="Gene3D" id="3.60.20.10">
    <property type="entry name" value="Glutamine Phosphoribosylpyrophosphate, subunit 1, domain 1"/>
    <property type="match status" value="1"/>
</dbReference>